<comment type="similarity">
    <text evidence="1">Belongs to the sigma-70 factor family. ECF subfamily.</text>
</comment>
<dbReference type="Proteomes" id="UP000293846">
    <property type="component" value="Unassembled WGS sequence"/>
</dbReference>
<dbReference type="EMBL" id="SJTH01000003">
    <property type="protein sequence ID" value="TCJ05699.1"/>
    <property type="molecule type" value="Genomic_DNA"/>
</dbReference>
<evidence type="ECO:0000256" key="3">
    <source>
        <dbReference type="ARBA" id="ARBA00023082"/>
    </source>
</evidence>
<dbReference type="OrthoDB" id="306910at2"/>
<dbReference type="GO" id="GO:0003677">
    <property type="term" value="F:DNA binding"/>
    <property type="evidence" value="ECO:0007669"/>
    <property type="project" value="InterPro"/>
</dbReference>
<feature type="domain" description="RNA polymerase sigma-70 region 2" evidence="5">
    <location>
        <begin position="13"/>
        <end position="80"/>
    </location>
</feature>
<dbReference type="InterPro" id="IPR014284">
    <property type="entry name" value="RNA_pol_sigma-70_dom"/>
</dbReference>
<keyword evidence="2" id="KW-0805">Transcription regulation</keyword>
<evidence type="ECO:0000259" key="6">
    <source>
        <dbReference type="Pfam" id="PF08281"/>
    </source>
</evidence>
<reference evidence="7 8" key="1">
    <citation type="submission" date="2019-03" db="EMBL/GenBank/DDBJ databases">
        <authorList>
            <person name="Jensen L."/>
            <person name="Storgaard J."/>
            <person name="Sulaj E."/>
            <person name="Schramm A."/>
            <person name="Marshall I.P.G."/>
        </authorList>
    </citation>
    <scope>NUCLEOTIDE SEQUENCE [LARGE SCALE GENOMIC DNA]</scope>
    <source>
        <strain evidence="7 8">2017H2G3</strain>
    </source>
</reference>
<organism evidence="7 8">
    <name type="scientific">Cytobacillus praedii</name>
    <dbReference type="NCBI Taxonomy" id="1742358"/>
    <lineage>
        <taxon>Bacteria</taxon>
        <taxon>Bacillati</taxon>
        <taxon>Bacillota</taxon>
        <taxon>Bacilli</taxon>
        <taxon>Bacillales</taxon>
        <taxon>Bacillaceae</taxon>
        <taxon>Cytobacillus</taxon>
    </lineage>
</organism>
<dbReference type="SUPFAM" id="SSF88946">
    <property type="entry name" value="Sigma2 domain of RNA polymerase sigma factors"/>
    <property type="match status" value="1"/>
</dbReference>
<accession>A0A4R1B4S5</accession>
<dbReference type="PANTHER" id="PTHR43133">
    <property type="entry name" value="RNA POLYMERASE ECF-TYPE SIGMA FACTO"/>
    <property type="match status" value="1"/>
</dbReference>
<evidence type="ECO:0000256" key="1">
    <source>
        <dbReference type="ARBA" id="ARBA00010641"/>
    </source>
</evidence>
<dbReference type="SUPFAM" id="SSF88659">
    <property type="entry name" value="Sigma3 and sigma4 domains of RNA polymerase sigma factors"/>
    <property type="match status" value="1"/>
</dbReference>
<keyword evidence="3" id="KW-0731">Sigma factor</keyword>
<keyword evidence="8" id="KW-1185">Reference proteome</keyword>
<dbReference type="STRING" id="1742358.GCA_001439605_03441"/>
<dbReference type="InterPro" id="IPR007627">
    <property type="entry name" value="RNA_pol_sigma70_r2"/>
</dbReference>
<comment type="caution">
    <text evidence="7">The sequence shown here is derived from an EMBL/GenBank/DDBJ whole genome shotgun (WGS) entry which is preliminary data.</text>
</comment>
<dbReference type="InterPro" id="IPR013324">
    <property type="entry name" value="RNA_pol_sigma_r3/r4-like"/>
</dbReference>
<dbReference type="InterPro" id="IPR013325">
    <property type="entry name" value="RNA_pol_sigma_r2"/>
</dbReference>
<evidence type="ECO:0000313" key="8">
    <source>
        <dbReference type="Proteomes" id="UP000293846"/>
    </source>
</evidence>
<dbReference type="InterPro" id="IPR036388">
    <property type="entry name" value="WH-like_DNA-bd_sf"/>
</dbReference>
<dbReference type="InterPro" id="IPR039425">
    <property type="entry name" value="RNA_pol_sigma-70-like"/>
</dbReference>
<keyword evidence="4" id="KW-0804">Transcription</keyword>
<dbReference type="GO" id="GO:0006352">
    <property type="term" value="P:DNA-templated transcription initiation"/>
    <property type="evidence" value="ECO:0007669"/>
    <property type="project" value="InterPro"/>
</dbReference>
<dbReference type="NCBIfam" id="TIGR02937">
    <property type="entry name" value="sigma70-ECF"/>
    <property type="match status" value="1"/>
</dbReference>
<dbReference type="CDD" id="cd06171">
    <property type="entry name" value="Sigma70_r4"/>
    <property type="match status" value="1"/>
</dbReference>
<evidence type="ECO:0000256" key="4">
    <source>
        <dbReference type="ARBA" id="ARBA00023163"/>
    </source>
</evidence>
<evidence type="ECO:0000313" key="7">
    <source>
        <dbReference type="EMBL" id="TCJ05699.1"/>
    </source>
</evidence>
<gene>
    <name evidence="7" type="ORF">E0Y62_03225</name>
</gene>
<proteinExistence type="inferred from homology"/>
<dbReference type="Pfam" id="PF08281">
    <property type="entry name" value="Sigma70_r4_2"/>
    <property type="match status" value="1"/>
</dbReference>
<feature type="domain" description="RNA polymerase sigma factor 70 region 4 type 2" evidence="6">
    <location>
        <begin position="108"/>
        <end position="155"/>
    </location>
</feature>
<sequence>MDNEKRHLVMEWYESYYDDVYRFILYMLGDKQLCEDFVHDTFVRAYTAAERFDRRSSVKTWLFSIAKYLVLDELRKRRRRKLFPFEQGIPSSFNVEQLLVNKEAVLELMSHIQKLKPNYRMIIILKMVEDCSTKEIADILEWSEAKVRKTLSRALHSLRKMSQKEDGGGQIEQTF</sequence>
<name>A0A4R1B4S5_9BACI</name>
<evidence type="ECO:0000259" key="5">
    <source>
        <dbReference type="Pfam" id="PF04542"/>
    </source>
</evidence>
<dbReference type="PANTHER" id="PTHR43133:SF60">
    <property type="entry name" value="RNA POLYMERASE SIGMA FACTOR SIGV"/>
    <property type="match status" value="1"/>
</dbReference>
<dbReference type="Gene3D" id="1.10.10.10">
    <property type="entry name" value="Winged helix-like DNA-binding domain superfamily/Winged helix DNA-binding domain"/>
    <property type="match status" value="1"/>
</dbReference>
<dbReference type="GO" id="GO:0016987">
    <property type="term" value="F:sigma factor activity"/>
    <property type="evidence" value="ECO:0007669"/>
    <property type="project" value="UniProtKB-KW"/>
</dbReference>
<protein>
    <submittedName>
        <fullName evidence="7">RNA polymerase sigma factor</fullName>
    </submittedName>
</protein>
<dbReference type="InterPro" id="IPR013249">
    <property type="entry name" value="RNA_pol_sigma70_r4_t2"/>
</dbReference>
<dbReference type="Pfam" id="PF04542">
    <property type="entry name" value="Sigma70_r2"/>
    <property type="match status" value="1"/>
</dbReference>
<dbReference type="RefSeq" id="WP_131236016.1">
    <property type="nucleotide sequence ID" value="NZ_SJTH01000003.1"/>
</dbReference>
<dbReference type="Gene3D" id="1.10.1740.10">
    <property type="match status" value="1"/>
</dbReference>
<dbReference type="AlphaFoldDB" id="A0A4R1B4S5"/>
<evidence type="ECO:0000256" key="2">
    <source>
        <dbReference type="ARBA" id="ARBA00023015"/>
    </source>
</evidence>